<protein>
    <submittedName>
        <fullName evidence="1">Uncharacterized protein</fullName>
    </submittedName>
</protein>
<name>A0A8H6HNY7_9AGAR</name>
<proteinExistence type="predicted"/>
<dbReference type="AlphaFoldDB" id="A0A8H6HNY7"/>
<dbReference type="EMBL" id="JACGCI010000060">
    <property type="protein sequence ID" value="KAF6749812.1"/>
    <property type="molecule type" value="Genomic_DNA"/>
</dbReference>
<sequence length="169" mass="19201">MQCRRRARNLVFWPDTYENELAEQGLEEKPPGKTEIIDGFPAVRSQPLANYTVEWDDYMSDVADWMLLLADFKYRRMPPRASSTIVQLDPQVWSLGSLLFTSTDTTSERLGEIRDVLQDSVSDAWQGDPNVQALPDANASVQSLEESLRMRKSAKDLRGDDCWVKAGSK</sequence>
<accession>A0A8H6HNY7</accession>
<reference evidence="1 2" key="1">
    <citation type="submission" date="2020-07" db="EMBL/GenBank/DDBJ databases">
        <title>Comparative genomics of pyrophilous fungi reveals a link between fire events and developmental genes.</title>
        <authorList>
            <consortium name="DOE Joint Genome Institute"/>
            <person name="Steindorff A.S."/>
            <person name="Carver A."/>
            <person name="Calhoun S."/>
            <person name="Stillman K."/>
            <person name="Liu H."/>
            <person name="Lipzen A."/>
            <person name="Pangilinan J."/>
            <person name="Labutti K."/>
            <person name="Bruns T.D."/>
            <person name="Grigoriev I.V."/>
        </authorList>
    </citation>
    <scope>NUCLEOTIDE SEQUENCE [LARGE SCALE GENOMIC DNA]</scope>
    <source>
        <strain evidence="1 2">CBS 144469</strain>
    </source>
</reference>
<dbReference type="OrthoDB" id="5979581at2759"/>
<keyword evidence="2" id="KW-1185">Reference proteome</keyword>
<dbReference type="Proteomes" id="UP000521943">
    <property type="component" value="Unassembled WGS sequence"/>
</dbReference>
<evidence type="ECO:0000313" key="1">
    <source>
        <dbReference type="EMBL" id="KAF6749812.1"/>
    </source>
</evidence>
<organism evidence="1 2">
    <name type="scientific">Ephemerocybe angulata</name>
    <dbReference type="NCBI Taxonomy" id="980116"/>
    <lineage>
        <taxon>Eukaryota</taxon>
        <taxon>Fungi</taxon>
        <taxon>Dikarya</taxon>
        <taxon>Basidiomycota</taxon>
        <taxon>Agaricomycotina</taxon>
        <taxon>Agaricomycetes</taxon>
        <taxon>Agaricomycetidae</taxon>
        <taxon>Agaricales</taxon>
        <taxon>Agaricineae</taxon>
        <taxon>Psathyrellaceae</taxon>
        <taxon>Ephemerocybe</taxon>
    </lineage>
</organism>
<comment type="caution">
    <text evidence="1">The sequence shown here is derived from an EMBL/GenBank/DDBJ whole genome shotgun (WGS) entry which is preliminary data.</text>
</comment>
<gene>
    <name evidence="1" type="ORF">DFP72DRAFT_852088</name>
</gene>
<evidence type="ECO:0000313" key="2">
    <source>
        <dbReference type="Proteomes" id="UP000521943"/>
    </source>
</evidence>